<dbReference type="RefSeq" id="XP_013901803.1">
    <property type="nucleotide sequence ID" value="XM_014046349.1"/>
</dbReference>
<dbReference type="GO" id="GO:0004222">
    <property type="term" value="F:metalloendopeptidase activity"/>
    <property type="evidence" value="ECO:0007669"/>
    <property type="project" value="InterPro"/>
</dbReference>
<keyword evidence="5 6" id="KW-0482">Metalloprotease</keyword>
<dbReference type="STRING" id="145388.A0A0D2L7F6"/>
<feature type="compositionally biased region" description="Pro residues" evidence="7">
    <location>
        <begin position="168"/>
        <end position="181"/>
    </location>
</feature>
<keyword evidence="1 6" id="KW-0645">Protease</keyword>
<evidence type="ECO:0000256" key="5">
    <source>
        <dbReference type="ARBA" id="ARBA00023049"/>
    </source>
</evidence>
<accession>A0A0D2L7F6</accession>
<dbReference type="EMBL" id="KK100977">
    <property type="protein sequence ID" value="KIZ02784.1"/>
    <property type="molecule type" value="Genomic_DNA"/>
</dbReference>
<dbReference type="Proteomes" id="UP000054498">
    <property type="component" value="Unassembled WGS sequence"/>
</dbReference>
<dbReference type="Gene3D" id="3.30.2010.10">
    <property type="entry name" value="Metalloproteases ('zincins'), catalytic domain"/>
    <property type="match status" value="1"/>
</dbReference>
<keyword evidence="3 6" id="KW-0378">Hydrolase</keyword>
<dbReference type="InterPro" id="IPR001915">
    <property type="entry name" value="Peptidase_M48"/>
</dbReference>
<dbReference type="AlphaFoldDB" id="A0A0D2L7F6"/>
<name>A0A0D2L7F6_9CHLO</name>
<comment type="cofactor">
    <cofactor evidence="6">
        <name>Zn(2+)</name>
        <dbReference type="ChEBI" id="CHEBI:29105"/>
    </cofactor>
    <text evidence="6">Binds 1 zinc ion per subunit.</text>
</comment>
<gene>
    <name evidence="10" type="ORF">MNEG_5177</name>
</gene>
<dbReference type="GO" id="GO:0051603">
    <property type="term" value="P:proteolysis involved in protein catabolic process"/>
    <property type="evidence" value="ECO:0007669"/>
    <property type="project" value="TreeGrafter"/>
</dbReference>
<evidence type="ECO:0000256" key="8">
    <source>
        <dbReference type="SAM" id="Phobius"/>
    </source>
</evidence>
<evidence type="ECO:0000256" key="2">
    <source>
        <dbReference type="ARBA" id="ARBA00022723"/>
    </source>
</evidence>
<dbReference type="KEGG" id="mng:MNEG_5177"/>
<protein>
    <submittedName>
        <fullName evidence="10">Metalloprotease</fullName>
    </submittedName>
</protein>
<sequence length="359" mass="39034">MWQDSRGYEHFAGRGPVWRRPLVIRTFGALGLAGGAVYFSSLEEPRRRHPAHRGGIPDAKRHAILISQATEAALGKQVWEETIRAAVESRSLLPPHHPMSQLVRRVGRRIAEVASDGEGGGYSSHMKNIQWEFAVIHDDQVNAFVQGKGRSGDPGGGRLPSSTHERPAPLPPAHPDAPPPGARGRTQAPGGKVVVFTGLLRLMSSEDELAAVIAHEAAHVVARHIAENLSRVQVISLATVVINLLLGIPLSPNLLMLGFFLPHSRAAETEADSIGIRLLARSCYDPEANVRMLQRLEAHELRATGGAGRGRGAALLQTHPLTEDRVENVRRMLPDAYQIYRSSCSSLQLGWQEAARLLG</sequence>
<feature type="transmembrane region" description="Helical" evidence="8">
    <location>
        <begin position="22"/>
        <end position="39"/>
    </location>
</feature>
<dbReference type="GO" id="GO:0046872">
    <property type="term" value="F:metal ion binding"/>
    <property type="evidence" value="ECO:0007669"/>
    <property type="project" value="UniProtKB-KW"/>
</dbReference>
<comment type="similarity">
    <text evidence="6">Belongs to the peptidase M48 family.</text>
</comment>
<evidence type="ECO:0000313" key="10">
    <source>
        <dbReference type="EMBL" id="KIZ02784.1"/>
    </source>
</evidence>
<dbReference type="GO" id="GO:0016020">
    <property type="term" value="C:membrane"/>
    <property type="evidence" value="ECO:0007669"/>
    <property type="project" value="TreeGrafter"/>
</dbReference>
<keyword evidence="4 6" id="KW-0862">Zinc</keyword>
<evidence type="ECO:0000256" key="3">
    <source>
        <dbReference type="ARBA" id="ARBA00022801"/>
    </source>
</evidence>
<dbReference type="PANTHER" id="PTHR22726:SF1">
    <property type="entry name" value="METALLOENDOPEPTIDASE OMA1, MITOCHONDRIAL"/>
    <property type="match status" value="1"/>
</dbReference>
<keyword evidence="8" id="KW-1133">Transmembrane helix</keyword>
<evidence type="ECO:0000256" key="1">
    <source>
        <dbReference type="ARBA" id="ARBA00022670"/>
    </source>
</evidence>
<proteinExistence type="inferred from homology"/>
<feature type="domain" description="Peptidase M48" evidence="9">
    <location>
        <begin position="188"/>
        <end position="331"/>
    </location>
</feature>
<dbReference type="Pfam" id="PF01435">
    <property type="entry name" value="Peptidase_M48"/>
    <property type="match status" value="1"/>
</dbReference>
<reference evidence="10 11" key="1">
    <citation type="journal article" date="2013" name="BMC Genomics">
        <title>Reconstruction of the lipid metabolism for the microalga Monoraphidium neglectum from its genome sequence reveals characteristics suitable for biofuel production.</title>
        <authorList>
            <person name="Bogen C."/>
            <person name="Al-Dilaimi A."/>
            <person name="Albersmeier A."/>
            <person name="Wichmann J."/>
            <person name="Grundmann M."/>
            <person name="Rupp O."/>
            <person name="Lauersen K.J."/>
            <person name="Blifernez-Klassen O."/>
            <person name="Kalinowski J."/>
            <person name="Goesmann A."/>
            <person name="Mussgnug J.H."/>
            <person name="Kruse O."/>
        </authorList>
    </citation>
    <scope>NUCLEOTIDE SEQUENCE [LARGE SCALE GENOMIC DNA]</scope>
    <source>
        <strain evidence="10 11">SAG 48.87</strain>
    </source>
</reference>
<keyword evidence="11" id="KW-1185">Reference proteome</keyword>
<evidence type="ECO:0000256" key="6">
    <source>
        <dbReference type="RuleBase" id="RU003983"/>
    </source>
</evidence>
<dbReference type="CDD" id="cd07331">
    <property type="entry name" value="M48C_Oma1_like"/>
    <property type="match status" value="1"/>
</dbReference>
<dbReference type="InterPro" id="IPR051156">
    <property type="entry name" value="Mito/Outer_Membr_Metalloprot"/>
</dbReference>
<evidence type="ECO:0000313" key="11">
    <source>
        <dbReference type="Proteomes" id="UP000054498"/>
    </source>
</evidence>
<keyword evidence="2" id="KW-0479">Metal-binding</keyword>
<keyword evidence="8" id="KW-0812">Transmembrane</keyword>
<evidence type="ECO:0000256" key="4">
    <source>
        <dbReference type="ARBA" id="ARBA00022833"/>
    </source>
</evidence>
<keyword evidence="8" id="KW-0472">Membrane</keyword>
<feature type="region of interest" description="Disordered" evidence="7">
    <location>
        <begin position="145"/>
        <end position="189"/>
    </location>
</feature>
<dbReference type="OrthoDB" id="7464992at2759"/>
<evidence type="ECO:0000256" key="7">
    <source>
        <dbReference type="SAM" id="MobiDB-lite"/>
    </source>
</evidence>
<dbReference type="PANTHER" id="PTHR22726">
    <property type="entry name" value="METALLOENDOPEPTIDASE OMA1"/>
    <property type="match status" value="1"/>
</dbReference>
<dbReference type="GeneID" id="25738054"/>
<organism evidence="10 11">
    <name type="scientific">Monoraphidium neglectum</name>
    <dbReference type="NCBI Taxonomy" id="145388"/>
    <lineage>
        <taxon>Eukaryota</taxon>
        <taxon>Viridiplantae</taxon>
        <taxon>Chlorophyta</taxon>
        <taxon>core chlorophytes</taxon>
        <taxon>Chlorophyceae</taxon>
        <taxon>CS clade</taxon>
        <taxon>Sphaeropleales</taxon>
        <taxon>Selenastraceae</taxon>
        <taxon>Monoraphidium</taxon>
    </lineage>
</organism>
<evidence type="ECO:0000259" key="9">
    <source>
        <dbReference type="Pfam" id="PF01435"/>
    </source>
</evidence>